<evidence type="ECO:0000313" key="2">
    <source>
        <dbReference type="EMBL" id="SHJ60077.1"/>
    </source>
</evidence>
<keyword evidence="1" id="KW-0472">Membrane</keyword>
<dbReference type="RefSeq" id="WP_073189477.1">
    <property type="nucleotide sequence ID" value="NZ_FQZG01000061.1"/>
</dbReference>
<organism evidence="2 3">
    <name type="scientific">Tessaracoccus bendigoensis DSM 12906</name>
    <dbReference type="NCBI Taxonomy" id="1123357"/>
    <lineage>
        <taxon>Bacteria</taxon>
        <taxon>Bacillati</taxon>
        <taxon>Actinomycetota</taxon>
        <taxon>Actinomycetes</taxon>
        <taxon>Propionibacteriales</taxon>
        <taxon>Propionibacteriaceae</taxon>
        <taxon>Tessaracoccus</taxon>
    </lineage>
</organism>
<dbReference type="AlphaFoldDB" id="A0A1M6KMC8"/>
<sequence>MESYRFARLVASLDCPGPPDTIDEPRTVSRWALVAVTVLIAVVTVPLLIVTNSFLATSPQPAWIKAAVLLATSVVLLVLWAAVPVGILMERLETTSHGRWPEARAMAVPHLGTVTRCRERRDEGSVVGHRLTIVADGQTIKITTRIRNSQLTPFVGAPVRVWRSGKGSPVVVEIVGH</sequence>
<protein>
    <submittedName>
        <fullName evidence="2">Uncharacterized protein</fullName>
    </submittedName>
</protein>
<gene>
    <name evidence="2" type="ORF">SAMN02745244_02857</name>
</gene>
<dbReference type="OrthoDB" id="5115352at2"/>
<dbReference type="EMBL" id="FQZG01000061">
    <property type="protein sequence ID" value="SHJ60077.1"/>
    <property type="molecule type" value="Genomic_DNA"/>
</dbReference>
<reference evidence="2 3" key="1">
    <citation type="submission" date="2016-11" db="EMBL/GenBank/DDBJ databases">
        <authorList>
            <person name="Jaros S."/>
            <person name="Januszkiewicz K."/>
            <person name="Wedrychowicz H."/>
        </authorList>
    </citation>
    <scope>NUCLEOTIDE SEQUENCE [LARGE SCALE GENOMIC DNA]</scope>
    <source>
        <strain evidence="2 3">DSM 12906</strain>
    </source>
</reference>
<feature type="transmembrane region" description="Helical" evidence="1">
    <location>
        <begin position="62"/>
        <end position="89"/>
    </location>
</feature>
<feature type="transmembrane region" description="Helical" evidence="1">
    <location>
        <begin position="31"/>
        <end position="50"/>
    </location>
</feature>
<evidence type="ECO:0000313" key="3">
    <source>
        <dbReference type="Proteomes" id="UP000184512"/>
    </source>
</evidence>
<dbReference type="Proteomes" id="UP000184512">
    <property type="component" value="Unassembled WGS sequence"/>
</dbReference>
<keyword evidence="1" id="KW-1133">Transmembrane helix</keyword>
<proteinExistence type="predicted"/>
<accession>A0A1M6KMC8</accession>
<name>A0A1M6KMC8_9ACTN</name>
<evidence type="ECO:0000256" key="1">
    <source>
        <dbReference type="SAM" id="Phobius"/>
    </source>
</evidence>
<keyword evidence="3" id="KW-1185">Reference proteome</keyword>
<keyword evidence="1" id="KW-0812">Transmembrane</keyword>